<dbReference type="EMBL" id="LAEV01001896">
    <property type="protein sequence ID" value="KKA27108.1"/>
    <property type="molecule type" value="Genomic_DNA"/>
</dbReference>
<feature type="domain" description="NECAP PHear" evidence="2">
    <location>
        <begin position="18"/>
        <end position="190"/>
    </location>
</feature>
<dbReference type="SUPFAM" id="SSF50729">
    <property type="entry name" value="PH domain-like"/>
    <property type="match status" value="1"/>
</dbReference>
<dbReference type="Gene3D" id="2.30.29.30">
    <property type="entry name" value="Pleckstrin-homology domain (PH domain)/Phosphotyrosine-binding domain (PTB)"/>
    <property type="match status" value="1"/>
</dbReference>
<dbReference type="InterPro" id="IPR011993">
    <property type="entry name" value="PH-like_dom_sf"/>
</dbReference>
<dbReference type="Pfam" id="PF07933">
    <property type="entry name" value="DUF1681"/>
    <property type="match status" value="1"/>
</dbReference>
<dbReference type="AlphaFoldDB" id="A0A0F4ZB73"/>
<dbReference type="Proteomes" id="UP000033483">
    <property type="component" value="Unassembled WGS sequence"/>
</dbReference>
<gene>
    <name evidence="3" type="ORF">TD95_001127</name>
</gene>
<feature type="compositionally biased region" description="Basic and acidic residues" evidence="1">
    <location>
        <begin position="245"/>
        <end position="258"/>
    </location>
</feature>
<sequence>MDTIDPATGQKLPADAIVRVLFIANTVHIYNIPPLASTKGHTASTWTTDPSRHIFSARLRILETSYEKAGHDFVKVDVLLEDPSSGQLFAAAPYTAPSVVESALDSSRFFAIRVQDPSGRKAMLGAGFEERSEAFDFSVALQDARKSLGIDITGAGASAKEKEKAAAAAEAEKKRDYSLKAGETITINLGGKMGKRTVRAVNGGQTTTASSGGLSGFSLPPPPGPALSSSSSSSSFLPPPPSASHVREREKQAAKDLGFDDGEFDEFA</sequence>
<dbReference type="PANTHER" id="PTHR12847:SF9">
    <property type="entry name" value="NECAP-LIKE PROTEIN CG9132"/>
    <property type="match status" value="1"/>
</dbReference>
<evidence type="ECO:0000256" key="1">
    <source>
        <dbReference type="SAM" id="MobiDB-lite"/>
    </source>
</evidence>
<comment type="caution">
    <text evidence="3">The sequence shown here is derived from an EMBL/GenBank/DDBJ whole genome shotgun (WGS) entry which is preliminary data.</text>
</comment>
<keyword evidence="4" id="KW-1185">Reference proteome</keyword>
<dbReference type="GO" id="GO:0030125">
    <property type="term" value="C:clathrin vesicle coat"/>
    <property type="evidence" value="ECO:0007669"/>
    <property type="project" value="TreeGrafter"/>
</dbReference>
<accession>A0A0F4ZB73</accession>
<dbReference type="GO" id="GO:0006897">
    <property type="term" value="P:endocytosis"/>
    <property type="evidence" value="ECO:0007669"/>
    <property type="project" value="InterPro"/>
</dbReference>
<feature type="region of interest" description="Disordered" evidence="1">
    <location>
        <begin position="203"/>
        <end position="268"/>
    </location>
</feature>
<feature type="compositionally biased region" description="Acidic residues" evidence="1">
    <location>
        <begin position="259"/>
        <end position="268"/>
    </location>
</feature>
<dbReference type="FunFam" id="2.30.29.30:FF:000465">
    <property type="entry name" value="Adaptin ear-binding coat-associated protein 2"/>
    <property type="match status" value="1"/>
</dbReference>
<dbReference type="InterPro" id="IPR012466">
    <property type="entry name" value="NECAP_PHear"/>
</dbReference>
<dbReference type="OrthoDB" id="10265489at2759"/>
<reference evidence="3 4" key="1">
    <citation type="submission" date="2015-03" db="EMBL/GenBank/DDBJ databases">
        <authorList>
            <person name="Radwan O."/>
            <person name="Al-Naeli F.A."/>
            <person name="Rendon G.A."/>
            <person name="Fields C."/>
        </authorList>
    </citation>
    <scope>NUCLEOTIDE SEQUENCE [LARGE SCALE GENOMIC DNA]</scope>
    <source>
        <strain evidence="3">CR-DP1</strain>
    </source>
</reference>
<dbReference type="PANTHER" id="PTHR12847">
    <property type="entry name" value="ATP-BINDING CASSETTE ABC TRANSPORTER-RELATED"/>
    <property type="match status" value="1"/>
</dbReference>
<evidence type="ECO:0000259" key="2">
    <source>
        <dbReference type="Pfam" id="PF07933"/>
    </source>
</evidence>
<proteinExistence type="predicted"/>
<evidence type="ECO:0000313" key="3">
    <source>
        <dbReference type="EMBL" id="KKA27108.1"/>
    </source>
</evidence>
<protein>
    <recommendedName>
        <fullName evidence="2">NECAP PHear domain-containing protein</fullName>
    </recommendedName>
</protein>
<name>A0A0F4ZB73_9PEZI</name>
<feature type="compositionally biased region" description="Low complexity" evidence="1">
    <location>
        <begin position="226"/>
        <end position="236"/>
    </location>
</feature>
<organism evidence="3 4">
    <name type="scientific">Thielaviopsis punctulata</name>
    <dbReference type="NCBI Taxonomy" id="72032"/>
    <lineage>
        <taxon>Eukaryota</taxon>
        <taxon>Fungi</taxon>
        <taxon>Dikarya</taxon>
        <taxon>Ascomycota</taxon>
        <taxon>Pezizomycotina</taxon>
        <taxon>Sordariomycetes</taxon>
        <taxon>Hypocreomycetidae</taxon>
        <taxon>Microascales</taxon>
        <taxon>Ceratocystidaceae</taxon>
        <taxon>Thielaviopsis</taxon>
    </lineage>
</organism>
<evidence type="ECO:0000313" key="4">
    <source>
        <dbReference type="Proteomes" id="UP000033483"/>
    </source>
</evidence>
<dbReference type="CDD" id="cd13228">
    <property type="entry name" value="PHear_NECAP"/>
    <property type="match status" value="1"/>
</dbReference>